<name>A0A9W6YRB4_AMBMO</name>
<feature type="domain" description="Protein kinase" evidence="9">
    <location>
        <begin position="17"/>
        <end position="286"/>
    </location>
</feature>
<gene>
    <name evidence="10" type="ORF">Amon01_000118400</name>
</gene>
<dbReference type="Gene3D" id="1.10.510.10">
    <property type="entry name" value="Transferase(Phosphotransferase) domain 1"/>
    <property type="match status" value="1"/>
</dbReference>
<feature type="binding site" evidence="6">
    <location>
        <position position="46"/>
    </location>
    <ligand>
        <name>ATP</name>
        <dbReference type="ChEBI" id="CHEBI:30616"/>
    </ligand>
</feature>
<evidence type="ECO:0000256" key="1">
    <source>
        <dbReference type="ARBA" id="ARBA00022527"/>
    </source>
</evidence>
<sequence length="416" mass="47155">MGIVSNVKEVYQFKKDYTFGDVLGVGASGTVRKAKHKATKQQVAIKIISKKSLNKQQIKLVRNEVHILQQLNHPNIIKFHAVYESDKSFFIVTELAKGGELFDRIIEQVSFTETDAKRVISQLLDALNHLHKKNIVHRDIKPANIVFENEDDESKIKLVDFGIAQKMNRTTDSNSSSNQKDGDKGSDCSYAGTFLYSAPETYAGKYNHKADVWSVGVVCYMLLIGYHPFRSRDVDSFLKETEEPLTFSDPRWNDISDEAKAFIKLSTDPDQKKRPTTEELCKHPWLTRNSSSENEVNLVGSIKNHQKTLQKAVKMVLMKKRFQELRNVLLEDGLNQSERDIYGEAMLSTNTDTDSTLNTSEFDASTGDRRRSSAKSATSIECNLPAIQKSKALVRAFFNLVMAAKESKKRVENYLE</sequence>
<dbReference type="GO" id="GO:0004674">
    <property type="term" value="F:protein serine/threonine kinase activity"/>
    <property type="evidence" value="ECO:0007669"/>
    <property type="project" value="UniProtKB-KW"/>
</dbReference>
<evidence type="ECO:0000256" key="4">
    <source>
        <dbReference type="ARBA" id="ARBA00022777"/>
    </source>
</evidence>
<dbReference type="InterPro" id="IPR011009">
    <property type="entry name" value="Kinase-like_dom_sf"/>
</dbReference>
<organism evidence="10 11">
    <name type="scientific">Ambrosiozyma monospora</name>
    <name type="common">Yeast</name>
    <name type="synonym">Endomycopsis monosporus</name>
    <dbReference type="NCBI Taxonomy" id="43982"/>
    <lineage>
        <taxon>Eukaryota</taxon>
        <taxon>Fungi</taxon>
        <taxon>Dikarya</taxon>
        <taxon>Ascomycota</taxon>
        <taxon>Saccharomycotina</taxon>
        <taxon>Pichiomycetes</taxon>
        <taxon>Pichiales</taxon>
        <taxon>Pichiaceae</taxon>
        <taxon>Ambrosiozyma</taxon>
    </lineage>
</organism>
<dbReference type="InterPro" id="IPR000719">
    <property type="entry name" value="Prot_kinase_dom"/>
</dbReference>
<evidence type="ECO:0000313" key="11">
    <source>
        <dbReference type="Proteomes" id="UP001165063"/>
    </source>
</evidence>
<protein>
    <submittedName>
        <fullName evidence="10">Unnamed protein product</fullName>
    </submittedName>
</protein>
<evidence type="ECO:0000256" key="7">
    <source>
        <dbReference type="RuleBase" id="RU000304"/>
    </source>
</evidence>
<dbReference type="SUPFAM" id="SSF56112">
    <property type="entry name" value="Protein kinase-like (PK-like)"/>
    <property type="match status" value="1"/>
</dbReference>
<dbReference type="PROSITE" id="PS50011">
    <property type="entry name" value="PROTEIN_KINASE_DOM"/>
    <property type="match status" value="1"/>
</dbReference>
<dbReference type="SMART" id="SM00220">
    <property type="entry name" value="S_TKc"/>
    <property type="match status" value="1"/>
</dbReference>
<dbReference type="EMBL" id="BSXU01000351">
    <property type="protein sequence ID" value="GMG20368.1"/>
    <property type="molecule type" value="Genomic_DNA"/>
</dbReference>
<dbReference type="Proteomes" id="UP001165063">
    <property type="component" value="Unassembled WGS sequence"/>
</dbReference>
<keyword evidence="5 6" id="KW-0067">ATP-binding</keyword>
<dbReference type="PANTHER" id="PTHR24347">
    <property type="entry name" value="SERINE/THREONINE-PROTEIN KINASE"/>
    <property type="match status" value="1"/>
</dbReference>
<dbReference type="PROSITE" id="PS00108">
    <property type="entry name" value="PROTEIN_KINASE_ST"/>
    <property type="match status" value="1"/>
</dbReference>
<dbReference type="GO" id="GO:0005524">
    <property type="term" value="F:ATP binding"/>
    <property type="evidence" value="ECO:0007669"/>
    <property type="project" value="UniProtKB-UniRule"/>
</dbReference>
<dbReference type="FunFam" id="1.10.510.10:FF:000571">
    <property type="entry name" value="Maternal embryonic leucine zipper kinase"/>
    <property type="match status" value="1"/>
</dbReference>
<evidence type="ECO:0000313" key="10">
    <source>
        <dbReference type="EMBL" id="GMG20368.1"/>
    </source>
</evidence>
<evidence type="ECO:0000256" key="6">
    <source>
        <dbReference type="PROSITE-ProRule" id="PRU10141"/>
    </source>
</evidence>
<evidence type="ECO:0000256" key="8">
    <source>
        <dbReference type="SAM" id="MobiDB-lite"/>
    </source>
</evidence>
<comment type="caution">
    <text evidence="10">The sequence shown here is derived from an EMBL/GenBank/DDBJ whole genome shotgun (WGS) entry which is preliminary data.</text>
</comment>
<comment type="similarity">
    <text evidence="7">Belongs to the protein kinase superfamily.</text>
</comment>
<evidence type="ECO:0000256" key="3">
    <source>
        <dbReference type="ARBA" id="ARBA00022741"/>
    </source>
</evidence>
<keyword evidence="3 6" id="KW-0547">Nucleotide-binding</keyword>
<keyword evidence="1 7" id="KW-0723">Serine/threonine-protein kinase</keyword>
<proteinExistence type="inferred from homology"/>
<dbReference type="InterPro" id="IPR017441">
    <property type="entry name" value="Protein_kinase_ATP_BS"/>
</dbReference>
<accession>A0A9W6YRB4</accession>
<keyword evidence="4" id="KW-0418">Kinase</keyword>
<feature type="region of interest" description="Disordered" evidence="8">
    <location>
        <begin position="350"/>
        <end position="378"/>
    </location>
</feature>
<dbReference type="OrthoDB" id="40902at2759"/>
<dbReference type="GO" id="GO:0030447">
    <property type="term" value="P:filamentous growth"/>
    <property type="evidence" value="ECO:0007669"/>
    <property type="project" value="UniProtKB-ARBA"/>
</dbReference>
<dbReference type="PROSITE" id="PS00107">
    <property type="entry name" value="PROTEIN_KINASE_ATP"/>
    <property type="match status" value="1"/>
</dbReference>
<dbReference type="AlphaFoldDB" id="A0A9W6YRB4"/>
<feature type="compositionally biased region" description="Low complexity" evidence="8">
    <location>
        <begin position="350"/>
        <end position="360"/>
    </location>
</feature>
<dbReference type="CDD" id="cd05117">
    <property type="entry name" value="STKc_CAMK"/>
    <property type="match status" value="1"/>
</dbReference>
<keyword evidence="2" id="KW-0808">Transferase</keyword>
<dbReference type="Pfam" id="PF00069">
    <property type="entry name" value="Pkinase"/>
    <property type="match status" value="1"/>
</dbReference>
<evidence type="ECO:0000256" key="2">
    <source>
        <dbReference type="ARBA" id="ARBA00022679"/>
    </source>
</evidence>
<dbReference type="FunFam" id="3.30.200.20:FF:000315">
    <property type="entry name" value="Calcium-dependent protein kinase 3"/>
    <property type="match status" value="1"/>
</dbReference>
<dbReference type="Gene3D" id="3.30.200.20">
    <property type="entry name" value="Phosphorylase Kinase, domain 1"/>
    <property type="match status" value="1"/>
</dbReference>
<evidence type="ECO:0000256" key="5">
    <source>
        <dbReference type="ARBA" id="ARBA00022840"/>
    </source>
</evidence>
<dbReference type="InterPro" id="IPR008271">
    <property type="entry name" value="Ser/Thr_kinase_AS"/>
</dbReference>
<keyword evidence="11" id="KW-1185">Reference proteome</keyword>
<evidence type="ECO:0000259" key="9">
    <source>
        <dbReference type="PROSITE" id="PS50011"/>
    </source>
</evidence>
<reference evidence="10" key="1">
    <citation type="submission" date="2023-04" db="EMBL/GenBank/DDBJ databases">
        <title>Ambrosiozyma monospora NBRC 1965.</title>
        <authorList>
            <person name="Ichikawa N."/>
            <person name="Sato H."/>
            <person name="Tonouchi N."/>
        </authorList>
    </citation>
    <scope>NUCLEOTIDE SEQUENCE</scope>
    <source>
        <strain evidence="10">NBRC 1965</strain>
    </source>
</reference>